<dbReference type="InterPro" id="IPR003675">
    <property type="entry name" value="Rce1/LyrA-like_dom"/>
</dbReference>
<reference evidence="4 5" key="1">
    <citation type="submission" date="2023-02" db="EMBL/GenBank/DDBJ databases">
        <title>Genome sequencing required for Actinomycetospora new species description.</title>
        <authorList>
            <person name="Saimee Y."/>
            <person name="Duangmal K."/>
        </authorList>
    </citation>
    <scope>NUCLEOTIDE SEQUENCE [LARGE SCALE GENOMIC DNA]</scope>
    <source>
        <strain evidence="4 5">DW7H6</strain>
    </source>
</reference>
<evidence type="ECO:0000313" key="4">
    <source>
        <dbReference type="EMBL" id="MDD7968413.1"/>
    </source>
</evidence>
<keyword evidence="2" id="KW-0812">Transmembrane</keyword>
<feature type="region of interest" description="Disordered" evidence="1">
    <location>
        <begin position="1"/>
        <end position="26"/>
    </location>
</feature>
<feature type="transmembrane region" description="Helical" evidence="2">
    <location>
        <begin position="164"/>
        <end position="184"/>
    </location>
</feature>
<evidence type="ECO:0000256" key="2">
    <source>
        <dbReference type="SAM" id="Phobius"/>
    </source>
</evidence>
<organism evidence="4 5">
    <name type="scientific">Actinomycetospora lemnae</name>
    <dbReference type="NCBI Taxonomy" id="3019891"/>
    <lineage>
        <taxon>Bacteria</taxon>
        <taxon>Bacillati</taxon>
        <taxon>Actinomycetota</taxon>
        <taxon>Actinomycetes</taxon>
        <taxon>Pseudonocardiales</taxon>
        <taxon>Pseudonocardiaceae</taxon>
        <taxon>Actinomycetospora</taxon>
    </lineage>
</organism>
<protein>
    <submittedName>
        <fullName evidence="4">Lysostaphin resistance A-like protein</fullName>
    </submittedName>
</protein>
<feature type="transmembrane region" description="Helical" evidence="2">
    <location>
        <begin position="255"/>
        <end position="277"/>
    </location>
</feature>
<name>A0ABT5SZW7_9PSEU</name>
<keyword evidence="5" id="KW-1185">Reference proteome</keyword>
<evidence type="ECO:0000259" key="3">
    <source>
        <dbReference type="Pfam" id="PF02517"/>
    </source>
</evidence>
<dbReference type="RefSeq" id="WP_274202944.1">
    <property type="nucleotide sequence ID" value="NZ_JAQZAO010000012.1"/>
</dbReference>
<feature type="transmembrane region" description="Helical" evidence="2">
    <location>
        <begin position="228"/>
        <end position="248"/>
    </location>
</feature>
<feature type="transmembrane region" description="Helical" evidence="2">
    <location>
        <begin position="54"/>
        <end position="81"/>
    </location>
</feature>
<dbReference type="EMBL" id="JAQZAO010000012">
    <property type="protein sequence ID" value="MDD7968413.1"/>
    <property type="molecule type" value="Genomic_DNA"/>
</dbReference>
<sequence>MTAVHPSATPTPAPAPAPQTVVPGDTHSVVPPPVTYDHLARTAGRRWYNGPAALLLIVVTGLLFVIVVGIAVSLASLIAGIPLDADGFPADPAWSTAAGLVTIAAVLPAVLLVVRFVERRRPGTLSSVTGRLRGRWLAMCLVPALAVSALVGVVGVLVDPTQGTFAGWSSFLGVAVVALALTPFQVAAEEYLFRGWIVQAFGAVVRSPWPGVAVSAVLFALVHEGATASVWGFADLVVFAVVLSVVTLRTGGLEAALALHVVHNTVCWVAAAAYGATDSIADYTEVGPGVFVVSTLGTALYAATVLVLARRRGVATTTRPA</sequence>
<keyword evidence="2" id="KW-0472">Membrane</keyword>
<dbReference type="PANTHER" id="PTHR39430">
    <property type="entry name" value="MEMBRANE-ASSOCIATED PROTEASE-RELATED"/>
    <property type="match status" value="1"/>
</dbReference>
<accession>A0ABT5SZW7</accession>
<feature type="transmembrane region" description="Helical" evidence="2">
    <location>
        <begin position="136"/>
        <end position="158"/>
    </location>
</feature>
<dbReference type="Proteomes" id="UP001300763">
    <property type="component" value="Unassembled WGS sequence"/>
</dbReference>
<feature type="transmembrane region" description="Helical" evidence="2">
    <location>
        <begin position="196"/>
        <end position="222"/>
    </location>
</feature>
<evidence type="ECO:0000256" key="1">
    <source>
        <dbReference type="SAM" id="MobiDB-lite"/>
    </source>
</evidence>
<evidence type="ECO:0000313" key="5">
    <source>
        <dbReference type="Proteomes" id="UP001300763"/>
    </source>
</evidence>
<feature type="transmembrane region" description="Helical" evidence="2">
    <location>
        <begin position="93"/>
        <end position="116"/>
    </location>
</feature>
<feature type="transmembrane region" description="Helical" evidence="2">
    <location>
        <begin position="289"/>
        <end position="309"/>
    </location>
</feature>
<keyword evidence="2" id="KW-1133">Transmembrane helix</keyword>
<dbReference type="Pfam" id="PF02517">
    <property type="entry name" value="Rce1-like"/>
    <property type="match status" value="1"/>
</dbReference>
<comment type="caution">
    <text evidence="4">The sequence shown here is derived from an EMBL/GenBank/DDBJ whole genome shotgun (WGS) entry which is preliminary data.</text>
</comment>
<dbReference type="PANTHER" id="PTHR39430:SF1">
    <property type="entry name" value="PROTEASE"/>
    <property type="match status" value="1"/>
</dbReference>
<proteinExistence type="predicted"/>
<feature type="domain" description="CAAX prenyl protease 2/Lysostaphin resistance protein A-like" evidence="3">
    <location>
        <begin position="175"/>
        <end position="266"/>
    </location>
</feature>
<gene>
    <name evidence="4" type="ORF">PGB27_23980</name>
</gene>